<evidence type="ECO:0000313" key="1">
    <source>
        <dbReference type="EMBL" id="SHK21032.1"/>
    </source>
</evidence>
<evidence type="ECO:0000313" key="2">
    <source>
        <dbReference type="Proteomes" id="UP000184510"/>
    </source>
</evidence>
<reference evidence="1 2" key="1">
    <citation type="submission" date="2016-11" db="EMBL/GenBank/DDBJ databases">
        <authorList>
            <person name="Jaros S."/>
            <person name="Januszkiewicz K."/>
            <person name="Wedrychowicz H."/>
        </authorList>
    </citation>
    <scope>NUCLEOTIDE SEQUENCE [LARGE SCALE GENOMIC DNA]</scope>
    <source>
        <strain evidence="1 2">DSM 18772</strain>
    </source>
</reference>
<dbReference type="Proteomes" id="UP000184510">
    <property type="component" value="Unassembled WGS sequence"/>
</dbReference>
<dbReference type="InParanoid" id="A0A1M6QLA7"/>
<sequence length="327" mass="37922">MKIFRSVRCADRRGRVALGVFVLAVVGLLFIAVEDMMARGSAFGEVYGREWATERFEELHERGDGAALVREMEQRFDEYEAAVDKLGGWDSEYLGKPFMRRKAPKSGISALFCHMHGYGEQLARYMPSDVEWFLYVAVPADGYHDSQVPRMADDPWQEVAKLMAESRHPMLKALGLWFRGEFEAYRKFVYQKVEEGDRRFLAMAAHAADHYDVDAQRALRHLLDFKAEVLAKEGRYYQMQLLNEVMVKNAISLMDSEQGSSTPEVVSEVLDELLNTKETSEAKQAYDLFVKAGRLGDAELYRKRVAQNLEQWKRRNEELRRRYEMRM</sequence>
<keyword evidence="2" id="KW-1185">Reference proteome</keyword>
<protein>
    <submittedName>
        <fullName evidence="1">Uncharacterized protein</fullName>
    </submittedName>
</protein>
<accession>A0A1M6QLA7</accession>
<name>A0A1M6QLA7_9BACT</name>
<dbReference type="EMBL" id="FQYR01000006">
    <property type="protein sequence ID" value="SHK21032.1"/>
    <property type="molecule type" value="Genomic_DNA"/>
</dbReference>
<dbReference type="AlphaFoldDB" id="A0A1M6QLA7"/>
<gene>
    <name evidence="1" type="ORF">SAMN02745181_3435</name>
</gene>
<organism evidence="1 2">
    <name type="scientific">Rubritalea squalenifaciens DSM 18772</name>
    <dbReference type="NCBI Taxonomy" id="1123071"/>
    <lineage>
        <taxon>Bacteria</taxon>
        <taxon>Pseudomonadati</taxon>
        <taxon>Verrucomicrobiota</taxon>
        <taxon>Verrucomicrobiia</taxon>
        <taxon>Verrucomicrobiales</taxon>
        <taxon>Rubritaleaceae</taxon>
        <taxon>Rubritalea</taxon>
    </lineage>
</organism>
<proteinExistence type="predicted"/>
<dbReference type="RefSeq" id="WP_143184991.1">
    <property type="nucleotide sequence ID" value="NZ_FQYR01000006.1"/>
</dbReference>